<evidence type="ECO:0000256" key="6">
    <source>
        <dbReference type="ARBA" id="ARBA00022908"/>
    </source>
</evidence>
<dbReference type="InterPro" id="IPR001584">
    <property type="entry name" value="Integrase_cat-core"/>
</dbReference>
<dbReference type="Gene3D" id="3.30.420.10">
    <property type="entry name" value="Ribonuclease H-like superfamily/Ribonuclease H"/>
    <property type="match status" value="1"/>
</dbReference>
<feature type="domain" description="Integrase catalytic" evidence="11">
    <location>
        <begin position="1"/>
        <end position="125"/>
    </location>
</feature>
<dbReference type="InterPro" id="IPR057670">
    <property type="entry name" value="SH3_retrovirus"/>
</dbReference>
<dbReference type="GO" id="GO:0015074">
    <property type="term" value="P:DNA integration"/>
    <property type="evidence" value="ECO:0007669"/>
    <property type="project" value="UniProtKB-KW"/>
</dbReference>
<keyword evidence="6" id="KW-0229">DNA integration</keyword>
<dbReference type="GO" id="GO:0004519">
    <property type="term" value="F:endonuclease activity"/>
    <property type="evidence" value="ECO:0007669"/>
    <property type="project" value="UniProtKB-KW"/>
</dbReference>
<dbReference type="GO" id="GO:0046872">
    <property type="term" value="F:metal ion binding"/>
    <property type="evidence" value="ECO:0007669"/>
    <property type="project" value="UniProtKB-KW"/>
</dbReference>
<evidence type="ECO:0000256" key="2">
    <source>
        <dbReference type="ARBA" id="ARBA00022723"/>
    </source>
</evidence>
<keyword evidence="7" id="KW-0695">RNA-directed DNA polymerase</keyword>
<keyword evidence="3" id="KW-0255">Endonuclease</keyword>
<keyword evidence="5" id="KW-0460">Magnesium</keyword>
<reference evidence="12 13" key="1">
    <citation type="submission" date="2023-03" db="EMBL/GenBank/DDBJ databases">
        <title>High recombination rates correlate with genetic variation in Cardiocondyla obscurior ants.</title>
        <authorList>
            <person name="Errbii M."/>
        </authorList>
    </citation>
    <scope>NUCLEOTIDE SEQUENCE [LARGE SCALE GENOMIC DNA]</scope>
    <source>
        <strain evidence="12">Alpha-2009</strain>
        <tissue evidence="12">Whole body</tissue>
    </source>
</reference>
<keyword evidence="8" id="KW-0239">DNA-directed DNA polymerase</keyword>
<dbReference type="GO" id="GO:0003887">
    <property type="term" value="F:DNA-directed DNA polymerase activity"/>
    <property type="evidence" value="ECO:0007669"/>
    <property type="project" value="UniProtKB-KW"/>
</dbReference>
<evidence type="ECO:0000256" key="3">
    <source>
        <dbReference type="ARBA" id="ARBA00022759"/>
    </source>
</evidence>
<dbReference type="AlphaFoldDB" id="A0AAW2FLW8"/>
<keyword evidence="2" id="KW-0479">Metal-binding</keyword>
<dbReference type="GO" id="GO:0006310">
    <property type="term" value="P:DNA recombination"/>
    <property type="evidence" value="ECO:0007669"/>
    <property type="project" value="UniProtKB-KW"/>
</dbReference>
<evidence type="ECO:0000313" key="12">
    <source>
        <dbReference type="EMBL" id="KAL0116418.1"/>
    </source>
</evidence>
<name>A0AAW2FLW8_9HYME</name>
<evidence type="ECO:0000256" key="9">
    <source>
        <dbReference type="ARBA" id="ARBA00023172"/>
    </source>
</evidence>
<feature type="region of interest" description="Disordered" evidence="10">
    <location>
        <begin position="214"/>
        <end position="301"/>
    </location>
</feature>
<dbReference type="Proteomes" id="UP001430953">
    <property type="component" value="Unassembled WGS sequence"/>
</dbReference>
<sequence>MLRNKADVFQAFKNYKKKAENQTGQRIKKFRTDNAREYLSNNFTNFLKEEGVRHQLSVEYTPQQNGVAERANRTLVEMARCIMLQAGLPNSLWAEAVNTAAYLRNRCATKCLDSTTPFEAWTQRKPYVGFFRIIGSKTIALNKNQRGKKFQPKGNEYLLVGYSEESKAYRLWKPGTKTVIKARDVKFFERIESSPPESSTGKVFTTPNIFIEMSDEEVHNEDVENKVREDSEESNEENLEDESDFQTAESEENELRRGPGRPKIIKTGRPGRPRKVYQCNNVWHSDPKSISRMLERDDKEA</sequence>
<feature type="compositionally biased region" description="Basic and acidic residues" evidence="10">
    <location>
        <begin position="285"/>
        <end position="301"/>
    </location>
</feature>
<protein>
    <recommendedName>
        <fullName evidence="11">Integrase catalytic domain-containing protein</fullName>
    </recommendedName>
</protein>
<dbReference type="InterPro" id="IPR036397">
    <property type="entry name" value="RNaseH_sf"/>
</dbReference>
<dbReference type="SUPFAM" id="SSF53098">
    <property type="entry name" value="Ribonuclease H-like"/>
    <property type="match status" value="1"/>
</dbReference>
<proteinExistence type="predicted"/>
<keyword evidence="8" id="KW-0548">Nucleotidyltransferase</keyword>
<evidence type="ECO:0000256" key="8">
    <source>
        <dbReference type="ARBA" id="ARBA00022932"/>
    </source>
</evidence>
<feature type="compositionally biased region" description="Acidic residues" evidence="10">
    <location>
        <begin position="230"/>
        <end position="252"/>
    </location>
</feature>
<keyword evidence="9" id="KW-0233">DNA recombination</keyword>
<feature type="compositionally biased region" description="Basic and acidic residues" evidence="10">
    <location>
        <begin position="216"/>
        <end position="229"/>
    </location>
</feature>
<evidence type="ECO:0000256" key="7">
    <source>
        <dbReference type="ARBA" id="ARBA00022918"/>
    </source>
</evidence>
<feature type="compositionally biased region" description="Basic residues" evidence="10">
    <location>
        <begin position="258"/>
        <end position="275"/>
    </location>
</feature>
<accession>A0AAW2FLW8</accession>
<evidence type="ECO:0000256" key="4">
    <source>
        <dbReference type="ARBA" id="ARBA00022801"/>
    </source>
</evidence>
<dbReference type="PANTHER" id="PTHR42648:SF11">
    <property type="entry name" value="TRANSPOSON TY4-P GAG-POL POLYPROTEIN"/>
    <property type="match status" value="1"/>
</dbReference>
<dbReference type="InterPro" id="IPR039537">
    <property type="entry name" value="Retrotran_Ty1/copia-like"/>
</dbReference>
<evidence type="ECO:0000313" key="13">
    <source>
        <dbReference type="Proteomes" id="UP001430953"/>
    </source>
</evidence>
<dbReference type="PANTHER" id="PTHR42648">
    <property type="entry name" value="TRANSPOSASE, PUTATIVE-RELATED"/>
    <property type="match status" value="1"/>
</dbReference>
<keyword evidence="13" id="KW-1185">Reference proteome</keyword>
<dbReference type="GO" id="GO:0003964">
    <property type="term" value="F:RNA-directed DNA polymerase activity"/>
    <property type="evidence" value="ECO:0007669"/>
    <property type="project" value="UniProtKB-KW"/>
</dbReference>
<dbReference type="EMBL" id="JADYXP020000009">
    <property type="protein sequence ID" value="KAL0116418.1"/>
    <property type="molecule type" value="Genomic_DNA"/>
</dbReference>
<evidence type="ECO:0000256" key="1">
    <source>
        <dbReference type="ARBA" id="ARBA00022722"/>
    </source>
</evidence>
<keyword evidence="4" id="KW-0378">Hydrolase</keyword>
<comment type="caution">
    <text evidence="12">The sequence shown here is derived from an EMBL/GenBank/DDBJ whole genome shotgun (WGS) entry which is preliminary data.</text>
</comment>
<dbReference type="InterPro" id="IPR012337">
    <property type="entry name" value="RNaseH-like_sf"/>
</dbReference>
<dbReference type="PROSITE" id="PS50994">
    <property type="entry name" value="INTEGRASE"/>
    <property type="match status" value="1"/>
</dbReference>
<keyword evidence="8" id="KW-0808">Transferase</keyword>
<dbReference type="Pfam" id="PF25597">
    <property type="entry name" value="SH3_retrovirus"/>
    <property type="match status" value="1"/>
</dbReference>
<organism evidence="12 13">
    <name type="scientific">Cardiocondyla obscurior</name>
    <dbReference type="NCBI Taxonomy" id="286306"/>
    <lineage>
        <taxon>Eukaryota</taxon>
        <taxon>Metazoa</taxon>
        <taxon>Ecdysozoa</taxon>
        <taxon>Arthropoda</taxon>
        <taxon>Hexapoda</taxon>
        <taxon>Insecta</taxon>
        <taxon>Pterygota</taxon>
        <taxon>Neoptera</taxon>
        <taxon>Endopterygota</taxon>
        <taxon>Hymenoptera</taxon>
        <taxon>Apocrita</taxon>
        <taxon>Aculeata</taxon>
        <taxon>Formicoidea</taxon>
        <taxon>Formicidae</taxon>
        <taxon>Myrmicinae</taxon>
        <taxon>Cardiocondyla</taxon>
    </lineage>
</organism>
<evidence type="ECO:0000256" key="5">
    <source>
        <dbReference type="ARBA" id="ARBA00022842"/>
    </source>
</evidence>
<evidence type="ECO:0000259" key="11">
    <source>
        <dbReference type="PROSITE" id="PS50994"/>
    </source>
</evidence>
<gene>
    <name evidence="12" type="ORF">PUN28_009805</name>
</gene>
<keyword evidence="1" id="KW-0540">Nuclease</keyword>
<dbReference type="GO" id="GO:0003676">
    <property type="term" value="F:nucleic acid binding"/>
    <property type="evidence" value="ECO:0007669"/>
    <property type="project" value="InterPro"/>
</dbReference>
<dbReference type="GO" id="GO:0016787">
    <property type="term" value="F:hydrolase activity"/>
    <property type="evidence" value="ECO:0007669"/>
    <property type="project" value="UniProtKB-KW"/>
</dbReference>
<evidence type="ECO:0000256" key="10">
    <source>
        <dbReference type="SAM" id="MobiDB-lite"/>
    </source>
</evidence>